<feature type="region of interest" description="Disordered" evidence="7">
    <location>
        <begin position="322"/>
        <end position="390"/>
    </location>
</feature>
<evidence type="ECO:0000256" key="6">
    <source>
        <dbReference type="ARBA" id="ARBA00023242"/>
    </source>
</evidence>
<dbReference type="GO" id="GO:0005634">
    <property type="term" value="C:nucleus"/>
    <property type="evidence" value="ECO:0007669"/>
    <property type="project" value="UniProtKB-SubCell"/>
</dbReference>
<feature type="compositionally biased region" description="Polar residues" evidence="7">
    <location>
        <begin position="272"/>
        <end position="285"/>
    </location>
</feature>
<comment type="subcellular location">
    <subcellularLocation>
        <location evidence="1">Nucleus</location>
    </subcellularLocation>
</comment>
<gene>
    <name evidence="9" type="primary">WRKY</name>
</gene>
<feature type="domain" description="WRKY" evidence="8">
    <location>
        <begin position="196"/>
        <end position="253"/>
    </location>
</feature>
<dbReference type="InterPro" id="IPR003657">
    <property type="entry name" value="WRKY_dom"/>
</dbReference>
<feature type="compositionally biased region" description="Polar residues" evidence="7">
    <location>
        <begin position="457"/>
        <end position="467"/>
    </location>
</feature>
<sequence>MDTKEAERIVIAKPVASRPTCSTFRSFSELLAGAINASPSNVCSETAVAAIRPKTVRFKPVVNHSPVGLVSSQAEISGTAVCNSSDKVLKLDSKSTVIYKPLAKLASKRTVSLLANMGNFNTSLQQPQPSVDASVQHPNQEKHKFRPLLSTNLHQNISSYVETNRTVGPSKIASQNLEEDAKALPPTANGDRPSYDGYNWRKYGQKQVKGSEYPRSYYKCTHPNCPVKKKVERSLDGQIAEIVYKGEHSHSKPQPPKRNSSGTQALAIVSDGTGQDANTPSWANHNNEGNESSEGRVENQNEVGLSAPLTYPGKAIVPRDPVSTGAINAGGGTPDNSCGLSGECEEGSKAIEPEDDEPRSKRRKSENQSNEAGTSGDGVQEPRIVVQNATDTEITTDGFRWRKYGQKVVKGNPYPRSYYRCTSLKCNVRKHVERASDDPKAFITTYEGKHNHEMPVKNTNPVASETDSLPPKSKDKRR</sequence>
<dbReference type="PROSITE" id="PS50811">
    <property type="entry name" value="WRKY"/>
    <property type="match status" value="2"/>
</dbReference>
<name>A0A1Y0K3X5_9ROSI</name>
<keyword evidence="6" id="KW-0539">Nucleus</keyword>
<evidence type="ECO:0000256" key="5">
    <source>
        <dbReference type="ARBA" id="ARBA00023163"/>
    </source>
</evidence>
<feature type="domain" description="WRKY" evidence="8">
    <location>
        <begin position="390"/>
        <end position="455"/>
    </location>
</feature>
<dbReference type="SUPFAM" id="SSF118290">
    <property type="entry name" value="WRKY DNA-binding domain"/>
    <property type="match status" value="2"/>
</dbReference>
<feature type="region of interest" description="Disordered" evidence="7">
    <location>
        <begin position="271"/>
        <end position="299"/>
    </location>
</feature>
<evidence type="ECO:0000256" key="4">
    <source>
        <dbReference type="ARBA" id="ARBA00023125"/>
    </source>
</evidence>
<feature type="region of interest" description="Disordered" evidence="7">
    <location>
        <begin position="446"/>
        <end position="478"/>
    </location>
</feature>
<evidence type="ECO:0000256" key="2">
    <source>
        <dbReference type="ARBA" id="ARBA00022737"/>
    </source>
</evidence>
<dbReference type="EMBL" id="KY312850">
    <property type="protein sequence ID" value="ARU79619.1"/>
    <property type="molecule type" value="mRNA"/>
</dbReference>
<dbReference type="FunFam" id="2.20.25.80:FF:000006">
    <property type="entry name" value="WRKY transcription factor"/>
    <property type="match status" value="2"/>
</dbReference>
<dbReference type="AlphaFoldDB" id="A0A1Y0K3X5"/>
<evidence type="ECO:0000256" key="7">
    <source>
        <dbReference type="SAM" id="MobiDB-lite"/>
    </source>
</evidence>
<dbReference type="SMART" id="SM00774">
    <property type="entry name" value="WRKY"/>
    <property type="match status" value="2"/>
</dbReference>
<dbReference type="PANTHER" id="PTHR31221">
    <property type="entry name" value="WRKY TRANSCRIPTION FACTOR PROTEIN 1-RELATED"/>
    <property type="match status" value="1"/>
</dbReference>
<organism evidence="9">
    <name type="scientific">Castanea mollissima</name>
    <name type="common">Chinese chestnut</name>
    <dbReference type="NCBI Taxonomy" id="60419"/>
    <lineage>
        <taxon>Eukaryota</taxon>
        <taxon>Viridiplantae</taxon>
        <taxon>Streptophyta</taxon>
        <taxon>Embryophyta</taxon>
        <taxon>Tracheophyta</taxon>
        <taxon>Spermatophyta</taxon>
        <taxon>Magnoliopsida</taxon>
        <taxon>eudicotyledons</taxon>
        <taxon>Gunneridae</taxon>
        <taxon>Pentapetalae</taxon>
        <taxon>rosids</taxon>
        <taxon>fabids</taxon>
        <taxon>Fagales</taxon>
        <taxon>Fagaceae</taxon>
        <taxon>Castanea</taxon>
    </lineage>
</organism>
<proteinExistence type="evidence at transcript level"/>
<accession>A0A1Y0K3X5</accession>
<keyword evidence="3" id="KW-0805">Transcription regulation</keyword>
<dbReference type="SMR" id="A0A1Y0K3X5"/>
<evidence type="ECO:0000256" key="3">
    <source>
        <dbReference type="ARBA" id="ARBA00023015"/>
    </source>
</evidence>
<keyword evidence="4" id="KW-0238">DNA-binding</keyword>
<evidence type="ECO:0000313" key="9">
    <source>
        <dbReference type="EMBL" id="ARU79619.1"/>
    </source>
</evidence>
<dbReference type="InterPro" id="IPR036576">
    <property type="entry name" value="WRKY_dom_sf"/>
</dbReference>
<dbReference type="Pfam" id="PF03106">
    <property type="entry name" value="WRKY"/>
    <property type="match status" value="2"/>
</dbReference>
<keyword evidence="5" id="KW-0804">Transcription</keyword>
<keyword evidence="2" id="KW-0677">Repeat</keyword>
<reference evidence="9" key="1">
    <citation type="submission" date="2016-12" db="EMBL/GenBank/DDBJ databases">
        <authorList>
            <person name="Song W.-J."/>
            <person name="Kurnit D.M."/>
        </authorList>
    </citation>
    <scope>NUCLEOTIDE SEQUENCE</scope>
    <source>
        <tissue evidence="9">Leaf</tissue>
    </source>
</reference>
<evidence type="ECO:0000259" key="8">
    <source>
        <dbReference type="PROSITE" id="PS50811"/>
    </source>
</evidence>
<dbReference type="InterPro" id="IPR044810">
    <property type="entry name" value="WRKY_plant"/>
</dbReference>
<dbReference type="GO" id="GO:0003700">
    <property type="term" value="F:DNA-binding transcription factor activity"/>
    <property type="evidence" value="ECO:0007669"/>
    <property type="project" value="InterPro"/>
</dbReference>
<protein>
    <submittedName>
        <fullName evidence="9">WRKY transcription factor</fullName>
    </submittedName>
</protein>
<feature type="region of interest" description="Disordered" evidence="7">
    <location>
        <begin position="180"/>
        <end position="199"/>
    </location>
</feature>
<dbReference type="GO" id="GO:0043565">
    <property type="term" value="F:sequence-specific DNA binding"/>
    <property type="evidence" value="ECO:0007669"/>
    <property type="project" value="InterPro"/>
</dbReference>
<dbReference type="Gene3D" id="2.20.25.80">
    <property type="entry name" value="WRKY domain"/>
    <property type="match status" value="2"/>
</dbReference>
<dbReference type="PANTHER" id="PTHR31221:SF90">
    <property type="entry name" value="WRKY TRANSCRIPTION FACTOR 44"/>
    <property type="match status" value="1"/>
</dbReference>
<evidence type="ECO:0000256" key="1">
    <source>
        <dbReference type="ARBA" id="ARBA00004123"/>
    </source>
</evidence>